<proteinExistence type="predicted"/>
<evidence type="ECO:0000313" key="3">
    <source>
        <dbReference type="Proteomes" id="UP001224674"/>
    </source>
</evidence>
<dbReference type="Proteomes" id="UP001224674">
    <property type="component" value="Chromosome"/>
</dbReference>
<organism evidence="2 3">
    <name type="scientific">Auritidibacter ignavus</name>
    <dbReference type="NCBI Taxonomy" id="678932"/>
    <lineage>
        <taxon>Bacteria</taxon>
        <taxon>Bacillati</taxon>
        <taxon>Actinomycetota</taxon>
        <taxon>Actinomycetes</taxon>
        <taxon>Micrococcales</taxon>
        <taxon>Micrococcaceae</taxon>
        <taxon>Auritidibacter</taxon>
    </lineage>
</organism>
<feature type="region of interest" description="Disordered" evidence="1">
    <location>
        <begin position="117"/>
        <end position="147"/>
    </location>
</feature>
<dbReference type="EMBL" id="CP122566">
    <property type="protein sequence ID" value="WGH92670.1"/>
    <property type="molecule type" value="Genomic_DNA"/>
</dbReference>
<protein>
    <submittedName>
        <fullName evidence="2">Uncharacterized protein</fullName>
    </submittedName>
</protein>
<feature type="compositionally biased region" description="Basic residues" evidence="1">
    <location>
        <begin position="136"/>
        <end position="147"/>
    </location>
</feature>
<accession>A0AAJ6DBI4</accession>
<reference evidence="2 3" key="1">
    <citation type="submission" date="2023-03" db="EMBL/GenBank/DDBJ databases">
        <title>Complete genome sequences of several Auritidibacter ignavus strains isolated from ear infections.</title>
        <authorList>
            <person name="Baehr T."/>
            <person name="Baumhoegger A.M."/>
        </authorList>
    </citation>
    <scope>NUCLEOTIDE SEQUENCE [LARGE SCALE GENOMIC DNA]</scope>
    <source>
        <strain evidence="2 3">BABAE-6</strain>
    </source>
</reference>
<name>A0AAJ6DBI4_9MICC</name>
<dbReference type="AlphaFoldDB" id="A0AAJ6DBI4"/>
<evidence type="ECO:0000313" key="2">
    <source>
        <dbReference type="EMBL" id="WGH92670.1"/>
    </source>
</evidence>
<keyword evidence="3" id="KW-1185">Reference proteome</keyword>
<gene>
    <name evidence="2" type="ORF">QDX21_10240</name>
</gene>
<evidence type="ECO:0000256" key="1">
    <source>
        <dbReference type="SAM" id="MobiDB-lite"/>
    </source>
</evidence>
<sequence>MDGSVPGDDGDLVAGGLGGMPEAVAGVEDLLDVGELLLNAVGDGQYSAFRVVRAAWSMRAGTSGAMALISAKGSPCLNTPRPRSQILPPARPYATFGVQTAGCQEVTLVLPEVSAADPHAAGQGRSTSGVKVLVGRSRHRGRTVQEP</sequence>
<dbReference type="RefSeq" id="WP_279674655.1">
    <property type="nucleotide sequence ID" value="NZ_CP122566.1"/>
</dbReference>